<organism evidence="2 3">
    <name type="scientific">Nonomuraea polychroma</name>
    <dbReference type="NCBI Taxonomy" id="46176"/>
    <lineage>
        <taxon>Bacteria</taxon>
        <taxon>Bacillati</taxon>
        <taxon>Actinomycetota</taxon>
        <taxon>Actinomycetes</taxon>
        <taxon>Streptosporangiales</taxon>
        <taxon>Streptosporangiaceae</taxon>
        <taxon>Nonomuraea</taxon>
    </lineage>
</organism>
<evidence type="ECO:0000313" key="3">
    <source>
        <dbReference type="Proteomes" id="UP000284824"/>
    </source>
</evidence>
<feature type="transmembrane region" description="Helical" evidence="1">
    <location>
        <begin position="156"/>
        <end position="178"/>
    </location>
</feature>
<evidence type="ECO:0000313" key="2">
    <source>
        <dbReference type="EMBL" id="RVX38393.1"/>
    </source>
</evidence>
<evidence type="ECO:0000256" key="1">
    <source>
        <dbReference type="SAM" id="Phobius"/>
    </source>
</evidence>
<keyword evidence="1" id="KW-1133">Transmembrane helix</keyword>
<feature type="transmembrane region" description="Helical" evidence="1">
    <location>
        <begin position="212"/>
        <end position="229"/>
    </location>
</feature>
<keyword evidence="1" id="KW-0812">Transmembrane</keyword>
<keyword evidence="1" id="KW-0472">Membrane</keyword>
<feature type="transmembrane region" description="Helical" evidence="1">
    <location>
        <begin position="120"/>
        <end position="144"/>
    </location>
</feature>
<dbReference type="Proteomes" id="UP000284824">
    <property type="component" value="Unassembled WGS sequence"/>
</dbReference>
<reference evidence="2 3" key="1">
    <citation type="submission" date="2019-01" db="EMBL/GenBank/DDBJ databases">
        <title>Sequencing the genomes of 1000 actinobacteria strains.</title>
        <authorList>
            <person name="Klenk H.-P."/>
        </authorList>
    </citation>
    <scope>NUCLEOTIDE SEQUENCE [LARGE SCALE GENOMIC DNA]</scope>
    <source>
        <strain evidence="2 3">DSM 43925</strain>
    </source>
</reference>
<accession>A0A438LYM0</accession>
<gene>
    <name evidence="2" type="ORF">EDD27_0698</name>
</gene>
<dbReference type="EMBL" id="SAUN01000001">
    <property type="protein sequence ID" value="RVX38393.1"/>
    <property type="molecule type" value="Genomic_DNA"/>
</dbReference>
<sequence>MLKEVVEEIALDARKGARRLKAEWENLAPGKHAEIEERVKRDAERLSAISALDPGHRLKARDAIEDCTRCLLATKWRRHPLDDPFFERNHAIFGIQAILVMAVGIVFVVIPSIAAFALNIWTATAFILLCGLCIPIAAIVQRLVSDRYLRLIRAGLFALLLVAQLQPAVAGPVVVGLANRLKAAFSSLGSSSGAQQLQAVYWEAAIGSTLEVLYGVSLVWIVVAILGWIGHKISGQSSHAYSATEAALSLSIYQLIHLTKLLDDIAKEGAYISSRAGRGLVDELESAANILETVWVKSQKTGVRRIDREIRQLGDRLAFRIRQFKPRAVLGGDKNLLDMRDFFARATICILAGEWNKIINDSDEVLAVSGVGAIRRGLSKCLTILLPVPAAWILVNYTSVLPAEAHGLVLLGSIIFTLVQIAAWLDPGAVSAFEVAGKVRELLQK</sequence>
<feature type="transmembrane region" description="Helical" evidence="1">
    <location>
        <begin position="405"/>
        <end position="425"/>
    </location>
</feature>
<comment type="caution">
    <text evidence="2">The sequence shown here is derived from an EMBL/GenBank/DDBJ whole genome shotgun (WGS) entry which is preliminary data.</text>
</comment>
<proteinExistence type="predicted"/>
<protein>
    <submittedName>
        <fullName evidence="2">Uncharacterized protein</fullName>
    </submittedName>
</protein>
<keyword evidence="3" id="KW-1185">Reference proteome</keyword>
<dbReference type="AlphaFoldDB" id="A0A438LYM0"/>
<name>A0A438LYM0_9ACTN</name>
<feature type="transmembrane region" description="Helical" evidence="1">
    <location>
        <begin position="91"/>
        <end position="114"/>
    </location>
</feature>